<dbReference type="Pfam" id="PF14492">
    <property type="entry name" value="EFG_III"/>
    <property type="match status" value="1"/>
</dbReference>
<dbReference type="AlphaFoldDB" id="Q2JDA4"/>
<dbReference type="InterPro" id="IPR027417">
    <property type="entry name" value="P-loop_NTPase"/>
</dbReference>
<evidence type="ECO:0000313" key="7">
    <source>
        <dbReference type="Proteomes" id="UP000001937"/>
    </source>
</evidence>
<dbReference type="PANTHER" id="PTHR43261">
    <property type="entry name" value="TRANSLATION ELONGATION FACTOR G-RELATED"/>
    <property type="match status" value="1"/>
</dbReference>
<dbReference type="GO" id="GO:0005525">
    <property type="term" value="F:GTP binding"/>
    <property type="evidence" value="ECO:0007669"/>
    <property type="project" value="UniProtKB-KW"/>
</dbReference>
<dbReference type="FunFam" id="3.30.70.240:FF:000001">
    <property type="entry name" value="Elongation factor G"/>
    <property type="match status" value="1"/>
</dbReference>
<dbReference type="SUPFAM" id="SSF54980">
    <property type="entry name" value="EF-G C-terminal domain-like"/>
    <property type="match status" value="2"/>
</dbReference>
<evidence type="ECO:0000256" key="1">
    <source>
        <dbReference type="ARBA" id="ARBA00022741"/>
    </source>
</evidence>
<dbReference type="Gene3D" id="3.30.230.10">
    <property type="match status" value="1"/>
</dbReference>
<dbReference type="InterPro" id="IPR014721">
    <property type="entry name" value="Ribsml_uS5_D2-typ_fold_subgr"/>
</dbReference>
<keyword evidence="6" id="KW-0648">Protein biosynthesis</keyword>
<dbReference type="InterPro" id="IPR041095">
    <property type="entry name" value="EFG_II"/>
</dbReference>
<reference evidence="6 7" key="1">
    <citation type="journal article" date="2007" name="Genome Res.">
        <title>Genome characteristics of facultatively symbiotic Frankia sp. strains reflect host range and host plant biogeography.</title>
        <authorList>
            <person name="Normand P."/>
            <person name="Lapierre P."/>
            <person name="Tisa L.S."/>
            <person name="Gogarten J.P."/>
            <person name="Alloisio N."/>
            <person name="Bagnarol E."/>
            <person name="Bassi C.A."/>
            <person name="Berry A.M."/>
            <person name="Bickhart D.M."/>
            <person name="Choisne N."/>
            <person name="Couloux A."/>
            <person name="Cournoyer B."/>
            <person name="Cruveiller S."/>
            <person name="Daubin V."/>
            <person name="Demange N."/>
            <person name="Francino M.P."/>
            <person name="Goltsman E."/>
            <person name="Huang Y."/>
            <person name="Kopp O.R."/>
            <person name="Labarre L."/>
            <person name="Lapidus A."/>
            <person name="Lavire C."/>
            <person name="Marechal J."/>
            <person name="Martinez M."/>
            <person name="Mastronunzio J.E."/>
            <person name="Mullin B.C."/>
            <person name="Niemann J."/>
            <person name="Pujic P."/>
            <person name="Rawnsley T."/>
            <person name="Rouy Z."/>
            <person name="Schenowitz C."/>
            <person name="Sellstedt A."/>
            <person name="Tavares F."/>
            <person name="Tomkins J.P."/>
            <person name="Vallenet D."/>
            <person name="Valverde C."/>
            <person name="Wall L.G."/>
            <person name="Wang Y."/>
            <person name="Medigue C."/>
            <person name="Benson D.R."/>
        </authorList>
    </citation>
    <scope>NUCLEOTIDE SEQUENCE [LARGE SCALE GENOMIC DNA]</scope>
    <source>
        <strain evidence="7">DSM 45818 / CECT 9043 / CcI3</strain>
    </source>
</reference>
<gene>
    <name evidence="6" type="ordered locus">Francci3_1361</name>
</gene>
<dbReference type="SMART" id="SM00889">
    <property type="entry name" value="EFG_IV"/>
    <property type="match status" value="1"/>
</dbReference>
<dbReference type="SMART" id="SM00838">
    <property type="entry name" value="EFG_C"/>
    <property type="match status" value="1"/>
</dbReference>
<dbReference type="InterPro" id="IPR035649">
    <property type="entry name" value="EFG_V"/>
</dbReference>
<dbReference type="HOGENOM" id="CLU_002794_4_2_11"/>
<proteinExistence type="predicted"/>
<evidence type="ECO:0000259" key="5">
    <source>
        <dbReference type="SMART" id="SM00889"/>
    </source>
</evidence>
<dbReference type="InterPro" id="IPR053905">
    <property type="entry name" value="EF-G-like_DII"/>
</dbReference>
<keyword evidence="7" id="KW-1185">Reference proteome</keyword>
<dbReference type="RefSeq" id="WP_011435803.1">
    <property type="nucleotide sequence ID" value="NC_007777.1"/>
</dbReference>
<dbReference type="KEGG" id="fra:Francci3_1361"/>
<dbReference type="Gene3D" id="3.30.70.870">
    <property type="entry name" value="Elongation Factor G (Translational Gtpase), domain 3"/>
    <property type="match status" value="1"/>
</dbReference>
<dbReference type="InterPro" id="IPR047872">
    <property type="entry name" value="EFG_IV"/>
</dbReference>
<dbReference type="InterPro" id="IPR009000">
    <property type="entry name" value="Transl_B-barrel_sf"/>
</dbReference>
<feature type="domain" description="Translation elongation factor EFG/EF2" evidence="5">
    <location>
        <begin position="507"/>
        <end position="625"/>
    </location>
</feature>
<dbReference type="Pfam" id="PF00009">
    <property type="entry name" value="GTP_EFTU"/>
    <property type="match status" value="1"/>
</dbReference>
<dbReference type="EMBL" id="CP000249">
    <property type="protein sequence ID" value="ABD10738.1"/>
    <property type="molecule type" value="Genomic_DNA"/>
</dbReference>
<dbReference type="InterPro" id="IPR035647">
    <property type="entry name" value="EFG_III/V"/>
</dbReference>
<dbReference type="PRINTS" id="PR00315">
    <property type="entry name" value="ELONGATNFCT"/>
</dbReference>
<dbReference type="SUPFAM" id="SSF50447">
    <property type="entry name" value="Translation proteins"/>
    <property type="match status" value="1"/>
</dbReference>
<dbReference type="InterPro" id="IPR020568">
    <property type="entry name" value="Ribosomal_Su5_D2-typ_SF"/>
</dbReference>
<dbReference type="Gene3D" id="2.40.30.10">
    <property type="entry name" value="Translation factors"/>
    <property type="match status" value="1"/>
</dbReference>
<dbReference type="InterPro" id="IPR005517">
    <property type="entry name" value="Transl_elong_EFG/EF2_IV"/>
</dbReference>
<dbReference type="GO" id="GO:0003924">
    <property type="term" value="F:GTPase activity"/>
    <property type="evidence" value="ECO:0007669"/>
    <property type="project" value="InterPro"/>
</dbReference>
<dbReference type="CDD" id="cd16262">
    <property type="entry name" value="EFG_III"/>
    <property type="match status" value="1"/>
</dbReference>
<dbReference type="eggNOG" id="COG0480">
    <property type="taxonomic scope" value="Bacteria"/>
</dbReference>
<dbReference type="InterPro" id="IPR000795">
    <property type="entry name" value="T_Tr_GTP-bd_dom"/>
</dbReference>
<dbReference type="Pfam" id="PF03764">
    <property type="entry name" value="EFG_IV"/>
    <property type="match status" value="1"/>
</dbReference>
<organism evidence="6 7">
    <name type="scientific">Frankia casuarinae (strain DSM 45818 / CECT 9043 / HFP020203 / CcI3)</name>
    <dbReference type="NCBI Taxonomy" id="106370"/>
    <lineage>
        <taxon>Bacteria</taxon>
        <taxon>Bacillati</taxon>
        <taxon>Actinomycetota</taxon>
        <taxon>Actinomycetes</taxon>
        <taxon>Frankiales</taxon>
        <taxon>Frankiaceae</taxon>
        <taxon>Frankia</taxon>
    </lineage>
</organism>
<evidence type="ECO:0000313" key="6">
    <source>
        <dbReference type="EMBL" id="ABD10738.1"/>
    </source>
</evidence>
<protein>
    <submittedName>
        <fullName evidence="6">Translation elongation factor 2 (EF-2/EF-G)</fullName>
    </submittedName>
</protein>
<feature type="domain" description="Elongation factor EFG" evidence="4">
    <location>
        <begin position="627"/>
        <end position="720"/>
    </location>
</feature>
<dbReference type="NCBIfam" id="NF009377">
    <property type="entry name" value="PRK12740.1-1"/>
    <property type="match status" value="1"/>
</dbReference>
<dbReference type="SUPFAM" id="SSF52540">
    <property type="entry name" value="P-loop containing nucleoside triphosphate hydrolases"/>
    <property type="match status" value="1"/>
</dbReference>
<accession>Q2JDA4</accession>
<feature type="region of interest" description="Disordered" evidence="3">
    <location>
        <begin position="702"/>
        <end position="722"/>
    </location>
</feature>
<dbReference type="InterPro" id="IPR009022">
    <property type="entry name" value="EFG_III"/>
</dbReference>
<keyword evidence="1" id="KW-0547">Nucleotide-binding</keyword>
<dbReference type="PANTHER" id="PTHR43261:SF6">
    <property type="entry name" value="ELONGATION FACTOR G-LIKE PROTEIN"/>
    <property type="match status" value="1"/>
</dbReference>
<dbReference type="Gene3D" id="3.40.50.300">
    <property type="entry name" value="P-loop containing nucleotide triphosphate hydrolases"/>
    <property type="match status" value="1"/>
</dbReference>
<dbReference type="PhylomeDB" id="Q2JDA4"/>
<feature type="region of interest" description="Disordered" evidence="3">
    <location>
        <begin position="31"/>
        <end position="58"/>
    </location>
</feature>
<dbReference type="SUPFAM" id="SSF54211">
    <property type="entry name" value="Ribosomal protein S5 domain 2-like"/>
    <property type="match status" value="1"/>
</dbReference>
<evidence type="ECO:0000256" key="3">
    <source>
        <dbReference type="SAM" id="MobiDB-lite"/>
    </source>
</evidence>
<sequence>MSSASCDVRNVVLVGHTGAGKTALVDRLLATAGPPDRQNGDRQTAQTSYVGHADPERRPARSVSLTLCSVSHRGLTINLLDTPGYPDFVGELRAGLRAADAALFVVSAIDGVDGATGMVWAECAGVGMPRAIVLTHLDHPRADFAAAVEGCQRAFGAGVLPAYLPEREAGASMRLVDLLSGRVREYPDGGCRELATPADLTGRYASARAALVEGIIAESEDEALLDRYLSGDEPDTKLLLGDLETAVARGTFFPVLPAGLLPGSTSGPGAGAGSDRGVDRAGGFGSVELLDLFVQGFPSPREHLLPPVSRPDGSPCEQSHGDPAGPLVAEVVKTTTDPYVGRMSVIRVFSGTLHPDDAVHVSGHGRATARHADHDDDEQVGALSRPYGSVLHTVGECPAGGICVVTKLSTAETGDTLSDRDDPRYLPAWSMPEPQLPVAISARSRADEDRLSTALGRLAVEDPTLRIEQNPETAQLVLWCMGEAHSDAVLERLAQRYGAAVDRIAPRIPLRETLRAPARGLGRQVKQSGGHGQFAVCQIEVEPLPAGGGFEFVDEVVGGAVPRAFIPSVEKGVRAQMAQGVRTGHPMVDLRVRLVDGKAHSVDSSDMAFQIAGALALKDAARAAGVVVLEPILAVDVLVPDEYVGAVMGDLSTRRGRVVGMEPIPGRPRATPRAVIHAEVPASEMIRYAIELRSLSHGTGSFTRNHRGYEPMPPQLGDALSA</sequence>
<dbReference type="Gene3D" id="3.30.70.240">
    <property type="match status" value="1"/>
</dbReference>
<dbReference type="CDD" id="cd01434">
    <property type="entry name" value="EFG_mtEFG1_IV"/>
    <property type="match status" value="1"/>
</dbReference>
<evidence type="ECO:0000259" key="4">
    <source>
        <dbReference type="SMART" id="SM00838"/>
    </source>
</evidence>
<dbReference type="CDD" id="cd03713">
    <property type="entry name" value="EFG_mtEFG_C"/>
    <property type="match status" value="1"/>
</dbReference>
<dbReference type="Pfam" id="PF22042">
    <property type="entry name" value="EF-G_D2"/>
    <property type="match status" value="1"/>
</dbReference>
<dbReference type="STRING" id="106370.Francci3_1361"/>
<keyword evidence="6" id="KW-0251">Elongation factor</keyword>
<dbReference type="Pfam" id="PF00679">
    <property type="entry name" value="EFG_C"/>
    <property type="match status" value="1"/>
</dbReference>
<keyword evidence="2" id="KW-0342">GTP-binding</keyword>
<dbReference type="NCBIfam" id="NF009381">
    <property type="entry name" value="PRK12740.1-5"/>
    <property type="match status" value="1"/>
</dbReference>
<dbReference type="GO" id="GO:0032790">
    <property type="term" value="P:ribosome disassembly"/>
    <property type="evidence" value="ECO:0007669"/>
    <property type="project" value="TreeGrafter"/>
</dbReference>
<name>Q2JDA4_FRACC</name>
<evidence type="ECO:0000256" key="2">
    <source>
        <dbReference type="ARBA" id="ARBA00023134"/>
    </source>
</evidence>
<dbReference type="OrthoDB" id="9801472at2"/>
<dbReference type="InterPro" id="IPR000640">
    <property type="entry name" value="EFG_V-like"/>
</dbReference>
<dbReference type="GO" id="GO:0003746">
    <property type="term" value="F:translation elongation factor activity"/>
    <property type="evidence" value="ECO:0007669"/>
    <property type="project" value="UniProtKB-KW"/>
</dbReference>
<dbReference type="Proteomes" id="UP000001937">
    <property type="component" value="Chromosome"/>
</dbReference>